<dbReference type="PROSITE" id="PS51762">
    <property type="entry name" value="GH16_2"/>
    <property type="match status" value="1"/>
</dbReference>
<evidence type="ECO:0000256" key="1">
    <source>
        <dbReference type="ARBA" id="ARBA00006865"/>
    </source>
</evidence>
<evidence type="ECO:0000313" key="2">
    <source>
        <dbReference type="EMBL" id="TYQ02470.1"/>
    </source>
</evidence>
<reference evidence="2" key="1">
    <citation type="submission" date="2019-07" db="EMBL/GenBank/DDBJ databases">
        <title>Genomic Encyclopedia of Type Strains, Phase IV (KMG-IV): sequencing the most valuable type-strain genomes for metagenomic binning, comparative biology and taxonomic classification.</title>
        <authorList>
            <person name="Goeker M."/>
        </authorList>
    </citation>
    <scope>NUCLEOTIDE SEQUENCE</scope>
    <source>
        <strain evidence="2">DSM 44596</strain>
    </source>
</reference>
<dbReference type="SUPFAM" id="SSF49899">
    <property type="entry name" value="Concanavalin A-like lectins/glucanases"/>
    <property type="match status" value="1"/>
</dbReference>
<name>A0A652YLL5_NOCGL</name>
<keyword evidence="2" id="KW-0378">Hydrolase</keyword>
<dbReference type="PANTHER" id="PTHR10963">
    <property type="entry name" value="GLYCOSYL HYDROLASE-RELATED"/>
    <property type="match status" value="1"/>
</dbReference>
<dbReference type="GO" id="GO:0004553">
    <property type="term" value="F:hydrolase activity, hydrolyzing O-glycosyl compounds"/>
    <property type="evidence" value="ECO:0007669"/>
    <property type="project" value="InterPro"/>
</dbReference>
<dbReference type="CDD" id="cd00413">
    <property type="entry name" value="Glyco_hydrolase_16"/>
    <property type="match status" value="1"/>
</dbReference>
<dbReference type="InterPro" id="IPR000757">
    <property type="entry name" value="Beta-glucanase-like"/>
</dbReference>
<comment type="caution">
    <text evidence="2">The sequence shown here is derived from an EMBL/GenBank/DDBJ whole genome shotgun (WGS) entry which is preliminary data.</text>
</comment>
<dbReference type="InterPro" id="IPR050546">
    <property type="entry name" value="Glycosyl_Hydrlase_16"/>
</dbReference>
<proteinExistence type="inferred from homology"/>
<sequence length="298" mass="32496">MRLPTQRSRRRSTAAAALVAATVLGILLPSTAQAQLTGSAGSSGGGVSGTQAAPRAALPGWREIFVDDFTTDAPIGSFANDECNNPGKIVYTGTENTRWRTYPECYLDTYNKNPYRADEVVSAHDGVLDYYLHDVDGRRAGANMSPVINGSSQAQVYGRYSARIKVSHPAITGYRLAMLLWPDSEGWPEEGEINFPEGPLTGPIYGFHHYAEDGADANSQALSDVDTSTYADWRVVTIEWTPSVVRFMLDDKVLLESTRGIPDTAMRWQLQLESSLYPALGGGNFLVDWVTVHAWDGA</sequence>
<dbReference type="Gene3D" id="2.60.120.200">
    <property type="match status" value="1"/>
</dbReference>
<dbReference type="EMBL" id="VNIQ01000006">
    <property type="protein sequence ID" value="TYQ02470.1"/>
    <property type="molecule type" value="Genomic_DNA"/>
</dbReference>
<dbReference type="AlphaFoldDB" id="A0A652YLL5"/>
<protein>
    <submittedName>
        <fullName evidence="2">Glycosyl hydrolase family 16</fullName>
    </submittedName>
</protein>
<gene>
    <name evidence="2" type="ORF">FNL38_106290</name>
</gene>
<dbReference type="PANTHER" id="PTHR10963:SF55">
    <property type="entry name" value="GLYCOSIDE HYDROLASE FAMILY 16 PROTEIN"/>
    <property type="match status" value="1"/>
</dbReference>
<accession>A0A652YLL5</accession>
<dbReference type="InterPro" id="IPR013320">
    <property type="entry name" value="ConA-like_dom_sf"/>
</dbReference>
<organism evidence="2">
    <name type="scientific">Nocardia globerula</name>
    <dbReference type="NCBI Taxonomy" id="1818"/>
    <lineage>
        <taxon>Bacteria</taxon>
        <taxon>Bacillati</taxon>
        <taxon>Actinomycetota</taxon>
        <taxon>Actinomycetes</taxon>
        <taxon>Mycobacteriales</taxon>
        <taxon>Nocardiaceae</taxon>
        <taxon>Nocardia</taxon>
    </lineage>
</organism>
<dbReference type="Pfam" id="PF00722">
    <property type="entry name" value="Glyco_hydro_16"/>
    <property type="match status" value="1"/>
</dbReference>
<dbReference type="GO" id="GO:0005975">
    <property type="term" value="P:carbohydrate metabolic process"/>
    <property type="evidence" value="ECO:0007669"/>
    <property type="project" value="InterPro"/>
</dbReference>
<comment type="similarity">
    <text evidence="1">Belongs to the glycosyl hydrolase 16 family.</text>
</comment>